<comment type="caution">
    <text evidence="1">The sequence shown here is derived from an EMBL/GenBank/DDBJ whole genome shotgun (WGS) entry which is preliminary data.</text>
</comment>
<keyword evidence="2" id="KW-1185">Reference proteome</keyword>
<sequence>MGGWKLEGAKFACYVIMPVGSFWLFNQPWFFQYVAKKMPEDEYKNDPHSVQMMLHLKSVIAQKERMNEEKLLRQQMAFEEARRRRQMKSEEEVG</sequence>
<dbReference type="GO" id="GO:0033617">
    <property type="term" value="P:mitochondrial respiratory chain complex IV assembly"/>
    <property type="evidence" value="ECO:0007669"/>
    <property type="project" value="InterPro"/>
</dbReference>
<reference evidence="1" key="1">
    <citation type="submission" date="2022-01" db="EMBL/GenBank/DDBJ databases">
        <title>Genome Sequence Resource for Two Populations of Ditylenchus destructor, the Migratory Endoparasitic Phytonematode.</title>
        <authorList>
            <person name="Zhang H."/>
            <person name="Lin R."/>
            <person name="Xie B."/>
        </authorList>
    </citation>
    <scope>NUCLEOTIDE SEQUENCE</scope>
    <source>
        <strain evidence="1">BazhouSP</strain>
    </source>
</reference>
<organism evidence="1 2">
    <name type="scientific">Ditylenchus destructor</name>
    <dbReference type="NCBI Taxonomy" id="166010"/>
    <lineage>
        <taxon>Eukaryota</taxon>
        <taxon>Metazoa</taxon>
        <taxon>Ecdysozoa</taxon>
        <taxon>Nematoda</taxon>
        <taxon>Chromadorea</taxon>
        <taxon>Rhabditida</taxon>
        <taxon>Tylenchina</taxon>
        <taxon>Tylenchomorpha</taxon>
        <taxon>Sphaerularioidea</taxon>
        <taxon>Anguinidae</taxon>
        <taxon>Anguininae</taxon>
        <taxon>Ditylenchus</taxon>
    </lineage>
</organism>
<dbReference type="InterPro" id="IPR018625">
    <property type="entry name" value="Pet100"/>
</dbReference>
<name>A0AAD4NEB5_9BILA</name>
<protein>
    <submittedName>
        <fullName evidence="1">Uncharacterized protein</fullName>
    </submittedName>
</protein>
<dbReference type="AlphaFoldDB" id="A0AAD4NEB5"/>
<accession>A0AAD4NEB5</accession>
<evidence type="ECO:0000313" key="1">
    <source>
        <dbReference type="EMBL" id="KAI1728562.1"/>
    </source>
</evidence>
<proteinExistence type="predicted"/>
<dbReference type="GO" id="GO:0005739">
    <property type="term" value="C:mitochondrion"/>
    <property type="evidence" value="ECO:0007669"/>
    <property type="project" value="InterPro"/>
</dbReference>
<dbReference type="Proteomes" id="UP001201812">
    <property type="component" value="Unassembled WGS sequence"/>
</dbReference>
<gene>
    <name evidence="1" type="ORF">DdX_00755</name>
</gene>
<dbReference type="Pfam" id="PF09803">
    <property type="entry name" value="Pet100"/>
    <property type="match status" value="1"/>
</dbReference>
<dbReference type="EMBL" id="JAKKPZ010000001">
    <property type="protein sequence ID" value="KAI1728562.1"/>
    <property type="molecule type" value="Genomic_DNA"/>
</dbReference>
<evidence type="ECO:0000313" key="2">
    <source>
        <dbReference type="Proteomes" id="UP001201812"/>
    </source>
</evidence>